<accession>A0AAW3BFQ0</accession>
<evidence type="ECO:0000313" key="1">
    <source>
        <dbReference type="EMBL" id="KAL0519965.1"/>
    </source>
</evidence>
<dbReference type="EMBL" id="JBAMZJ010000034">
    <property type="protein sequence ID" value="KAL0519965.1"/>
    <property type="molecule type" value="Genomic_DNA"/>
</dbReference>
<name>A0AAW3BFQ0_9TRYP</name>
<proteinExistence type="predicted"/>
<protein>
    <submittedName>
        <fullName evidence="1">Uncharacterized protein</fullName>
    </submittedName>
</protein>
<gene>
    <name evidence="1" type="ORF">Q4I32_006748</name>
</gene>
<dbReference type="AlphaFoldDB" id="A0AAW3BFQ0"/>
<organism evidence="1 2">
    <name type="scientific">Leishmania shawi</name>
    <dbReference type="NCBI Taxonomy" id="5680"/>
    <lineage>
        <taxon>Eukaryota</taxon>
        <taxon>Discoba</taxon>
        <taxon>Euglenozoa</taxon>
        <taxon>Kinetoplastea</taxon>
        <taxon>Metakinetoplastina</taxon>
        <taxon>Trypanosomatida</taxon>
        <taxon>Trypanosomatidae</taxon>
        <taxon>Leishmaniinae</taxon>
        <taxon>Leishmania</taxon>
        <taxon>Leishmania guyanensis species complex</taxon>
    </lineage>
</organism>
<sequence length="118" mass="13109">MVKDRGGRRSGKGRTYYLTTVVRNGVCCCAPLPCEARGCGRRISSVILSCMSSQAFLAASAFRRTLTFLPGVSPLHVRGRLPCCVLLARTLQLRRTYHYVVLTFSGFPYLRTSLLLFS</sequence>
<evidence type="ECO:0000313" key="2">
    <source>
        <dbReference type="Proteomes" id="UP001500493"/>
    </source>
</evidence>
<comment type="caution">
    <text evidence="1">The sequence shown here is derived from an EMBL/GenBank/DDBJ whole genome shotgun (WGS) entry which is preliminary data.</text>
</comment>
<dbReference type="Proteomes" id="UP001500493">
    <property type="component" value="Unassembled WGS sequence"/>
</dbReference>
<feature type="non-terminal residue" evidence="1">
    <location>
        <position position="118"/>
    </location>
</feature>
<reference evidence="1" key="1">
    <citation type="submission" date="2024-02" db="EMBL/GenBank/DDBJ databases">
        <title>FIRST GENOME SEQUENCES OF Leishmania (Viannia) shawi, Leishmania (Viannia) lindenbergi AND Leishmania (Viannia) utingensis.</title>
        <authorList>
            <person name="Resadore F."/>
            <person name="Custodio M.G.F."/>
            <person name="Boite M.C."/>
            <person name="Cupolillo E."/>
            <person name="Ferreira G.E.M."/>
        </authorList>
    </citation>
    <scope>NUCLEOTIDE SEQUENCE</scope>
    <source>
        <strain evidence="1">MHOM/BR/2013/18 LTA MLF</strain>
    </source>
</reference>